<evidence type="ECO:0008006" key="5">
    <source>
        <dbReference type="Google" id="ProtNLM"/>
    </source>
</evidence>
<reference evidence="2 3" key="1">
    <citation type="submission" date="2017-01" db="EMBL/GenBank/DDBJ databases">
        <authorList>
            <person name="Mah S.A."/>
            <person name="Swanson W.J."/>
            <person name="Moy G.W."/>
            <person name="Vacquier V.D."/>
        </authorList>
    </citation>
    <scope>NUCLEOTIDE SEQUENCE [LARGE SCALE GENOMIC DNA]</scope>
    <source>
        <strain evidence="2 3">DSM 16927</strain>
    </source>
</reference>
<dbReference type="EMBL" id="CP033926">
    <property type="protein sequence ID" value="AZA99138.1"/>
    <property type="molecule type" value="Genomic_DNA"/>
</dbReference>
<keyword evidence="4" id="KW-1185">Reference proteome</keyword>
<gene>
    <name evidence="1" type="ORF">EG359_05765</name>
    <name evidence="2" type="ORF">SAMN05421768_101207</name>
</gene>
<evidence type="ECO:0000313" key="2">
    <source>
        <dbReference type="EMBL" id="SIS28211.1"/>
    </source>
</evidence>
<proteinExistence type="predicted"/>
<dbReference type="RefSeq" id="WP_076351120.1">
    <property type="nucleotide sequence ID" value="NZ_CP033926.1"/>
</dbReference>
<reference evidence="1 4" key="2">
    <citation type="submission" date="2018-11" db="EMBL/GenBank/DDBJ databases">
        <title>Proposal to divide the Flavobacteriaceae and reorganize its genera based on Amino Acid Identity values calculated from whole genome sequences.</title>
        <authorList>
            <person name="Nicholson A.C."/>
            <person name="Gulvik C.A."/>
            <person name="Whitney A.M."/>
            <person name="Humrighouse B.W."/>
            <person name="Bell M."/>
            <person name="Holmes B."/>
            <person name="Steigerwalt A.G."/>
            <person name="Villarma A."/>
            <person name="Sheth M."/>
            <person name="Batra D."/>
            <person name="Pryor J."/>
            <person name="Bernardet J.-F."/>
            <person name="Hugo C."/>
            <person name="Kampfer P."/>
            <person name="Newman J."/>
            <person name="McQuiston J.R."/>
        </authorList>
    </citation>
    <scope>NUCLEOTIDE SEQUENCE [LARGE SCALE GENOMIC DNA]</scope>
    <source>
        <strain evidence="1 4">DSM 16927</strain>
    </source>
</reference>
<dbReference type="Proteomes" id="UP000186106">
    <property type="component" value="Unassembled WGS sequence"/>
</dbReference>
<dbReference type="Proteomes" id="UP000279541">
    <property type="component" value="Chromosome"/>
</dbReference>
<dbReference type="AlphaFoldDB" id="A0A1N7HTW6"/>
<sequence>MAYRYSHQQRIDWIKLHNPNYPNQHWHSDIVYRPDEILHKEFFYRKRTVKKKINPANICGIEYAYSYNCPAYKVKDWTYHWDDLLRDLKRLDWVIDNLVDLDQIIDHIHFNEEEKTVEQYGDHFFTTGGQHRLCLAKYLELDEVEVNVEEYIFDRERFQREKRFERYIPKFIEEGFLGQWYENNPRVDFVGIDVKGFDNKKDTVFIKKKFAGYVLDRMSELRRFPYRGISNSIKSMKIESNKRNSIVSDQELYLLDTLLLRHNRSILSKIFI</sequence>
<evidence type="ECO:0000313" key="4">
    <source>
        <dbReference type="Proteomes" id="UP000279541"/>
    </source>
</evidence>
<dbReference type="OrthoDB" id="1265016at2"/>
<organism evidence="2 3">
    <name type="scientific">Chryseobacterium joostei</name>
    <dbReference type="NCBI Taxonomy" id="112234"/>
    <lineage>
        <taxon>Bacteria</taxon>
        <taxon>Pseudomonadati</taxon>
        <taxon>Bacteroidota</taxon>
        <taxon>Flavobacteriia</taxon>
        <taxon>Flavobacteriales</taxon>
        <taxon>Weeksellaceae</taxon>
        <taxon>Chryseobacterium group</taxon>
        <taxon>Chryseobacterium</taxon>
    </lineage>
</organism>
<name>A0A1N7HTW6_9FLAO</name>
<evidence type="ECO:0000313" key="3">
    <source>
        <dbReference type="Proteomes" id="UP000186106"/>
    </source>
</evidence>
<protein>
    <recommendedName>
        <fullName evidence="5">ParB-like nuclease domain-containing protein</fullName>
    </recommendedName>
</protein>
<dbReference type="EMBL" id="FTNZ01000001">
    <property type="protein sequence ID" value="SIS28211.1"/>
    <property type="molecule type" value="Genomic_DNA"/>
</dbReference>
<evidence type="ECO:0000313" key="1">
    <source>
        <dbReference type="EMBL" id="AZA99138.1"/>
    </source>
</evidence>
<dbReference type="KEGG" id="cjt:EG359_05765"/>
<accession>A0A1N7HTW6</accession>